<evidence type="ECO:0000256" key="2">
    <source>
        <dbReference type="ARBA" id="ARBA00005189"/>
    </source>
</evidence>
<dbReference type="InterPro" id="IPR025714">
    <property type="entry name" value="Methyltranfer_dom"/>
</dbReference>
<evidence type="ECO:0000256" key="3">
    <source>
        <dbReference type="ARBA" id="ARBA00022603"/>
    </source>
</evidence>
<dbReference type="PANTHER" id="PTHR44307">
    <property type="entry name" value="PHOSPHOETHANOLAMINE METHYLTRANSFERASE"/>
    <property type="match status" value="1"/>
</dbReference>
<comment type="catalytic activity">
    <reaction evidence="6">
        <text>N,N-dimethylethanolamine phosphate + S-adenosyl-L-methionine = phosphocholine + S-adenosyl-L-homocysteine + H(+)</text>
        <dbReference type="Rhea" id="RHEA:25325"/>
        <dbReference type="ChEBI" id="CHEBI:15378"/>
        <dbReference type="ChEBI" id="CHEBI:57856"/>
        <dbReference type="ChEBI" id="CHEBI:58641"/>
        <dbReference type="ChEBI" id="CHEBI:59789"/>
        <dbReference type="ChEBI" id="CHEBI:295975"/>
        <dbReference type="EC" id="2.1.1.103"/>
    </reaction>
    <physiologicalReaction direction="left-to-right" evidence="6">
        <dbReference type="Rhea" id="RHEA:25326"/>
    </physiologicalReaction>
</comment>
<keyword evidence="4" id="KW-0808">Transferase</keyword>
<dbReference type="GO" id="GO:0032259">
    <property type="term" value="P:methylation"/>
    <property type="evidence" value="ECO:0007669"/>
    <property type="project" value="UniProtKB-KW"/>
</dbReference>
<dbReference type="OrthoDB" id="8300214at2759"/>
<dbReference type="InterPro" id="IPR041698">
    <property type="entry name" value="Methyltransf_25"/>
</dbReference>
<evidence type="ECO:0000259" key="9">
    <source>
        <dbReference type="Pfam" id="PF13649"/>
    </source>
</evidence>
<comment type="catalytic activity">
    <reaction evidence="8">
        <text>N-methylethanolamine phosphate + S-adenosyl-L-methionine = N,N-dimethylethanolamine phosphate + S-adenosyl-L-homocysteine + H(+)</text>
        <dbReference type="Rhea" id="RHEA:25321"/>
        <dbReference type="ChEBI" id="CHEBI:15378"/>
        <dbReference type="ChEBI" id="CHEBI:57781"/>
        <dbReference type="ChEBI" id="CHEBI:57856"/>
        <dbReference type="ChEBI" id="CHEBI:58641"/>
        <dbReference type="ChEBI" id="CHEBI:59789"/>
        <dbReference type="EC" id="2.1.1.103"/>
    </reaction>
    <physiologicalReaction direction="left-to-right" evidence="8">
        <dbReference type="Rhea" id="RHEA:25322"/>
    </physiologicalReaction>
</comment>
<feature type="domain" description="Methyltransferase" evidence="9">
    <location>
        <begin position="68"/>
        <end position="161"/>
    </location>
</feature>
<reference evidence="11" key="1">
    <citation type="submission" date="2021-02" db="EMBL/GenBank/DDBJ databases">
        <authorList>
            <person name="Nowell W R."/>
        </authorList>
    </citation>
    <scope>NUCLEOTIDE SEQUENCE</scope>
    <source>
        <strain evidence="11">Ploen Becks lab</strain>
    </source>
</reference>
<keyword evidence="3" id="KW-0489">Methyltransferase</keyword>
<gene>
    <name evidence="11" type="ORF">OXX778_LOCUS4576</name>
</gene>
<protein>
    <recommendedName>
        <fullName evidence="5">phosphoethanolamine N-methyltransferase</fullName>
        <ecNumber evidence="5">2.1.1.103</ecNumber>
    </recommendedName>
</protein>
<dbReference type="Gene3D" id="3.40.50.150">
    <property type="entry name" value="Vaccinia Virus protein VP39"/>
    <property type="match status" value="2"/>
</dbReference>
<evidence type="ECO:0000256" key="1">
    <source>
        <dbReference type="ARBA" id="ARBA00004969"/>
    </source>
</evidence>
<comment type="catalytic activity">
    <reaction evidence="7">
        <text>phosphoethanolamine + S-adenosyl-L-methionine = N-methylethanolamine phosphate + S-adenosyl-L-homocysteine + H(+)</text>
        <dbReference type="Rhea" id="RHEA:20365"/>
        <dbReference type="ChEBI" id="CHEBI:15378"/>
        <dbReference type="ChEBI" id="CHEBI:57781"/>
        <dbReference type="ChEBI" id="CHEBI:57856"/>
        <dbReference type="ChEBI" id="CHEBI:58190"/>
        <dbReference type="ChEBI" id="CHEBI:59789"/>
        <dbReference type="EC" id="2.1.1.103"/>
    </reaction>
    <physiologicalReaction direction="left-to-right" evidence="7">
        <dbReference type="Rhea" id="RHEA:20366"/>
    </physiologicalReaction>
</comment>
<evidence type="ECO:0000313" key="11">
    <source>
        <dbReference type="EMBL" id="CAF0763792.1"/>
    </source>
</evidence>
<evidence type="ECO:0000256" key="6">
    <source>
        <dbReference type="ARBA" id="ARBA00047619"/>
    </source>
</evidence>
<comment type="pathway">
    <text evidence="2">Lipid metabolism.</text>
</comment>
<evidence type="ECO:0000259" key="10">
    <source>
        <dbReference type="Pfam" id="PF13847"/>
    </source>
</evidence>
<keyword evidence="12" id="KW-1185">Reference proteome</keyword>
<organism evidence="11 12">
    <name type="scientific">Brachionus calyciflorus</name>
    <dbReference type="NCBI Taxonomy" id="104777"/>
    <lineage>
        <taxon>Eukaryota</taxon>
        <taxon>Metazoa</taxon>
        <taxon>Spiralia</taxon>
        <taxon>Gnathifera</taxon>
        <taxon>Rotifera</taxon>
        <taxon>Eurotatoria</taxon>
        <taxon>Monogononta</taxon>
        <taxon>Pseudotrocha</taxon>
        <taxon>Ploima</taxon>
        <taxon>Brachionidae</taxon>
        <taxon>Brachionus</taxon>
    </lineage>
</organism>
<evidence type="ECO:0000256" key="5">
    <source>
        <dbReference type="ARBA" id="ARBA00035674"/>
    </source>
</evidence>
<dbReference type="InterPro" id="IPR029063">
    <property type="entry name" value="SAM-dependent_MTases_sf"/>
</dbReference>
<dbReference type="GO" id="GO:0000234">
    <property type="term" value="F:phosphoethanolamine N-methyltransferase activity"/>
    <property type="evidence" value="ECO:0007669"/>
    <property type="project" value="UniProtKB-EC"/>
</dbReference>
<dbReference type="EC" id="2.1.1.103" evidence="5"/>
<dbReference type="PANTHER" id="PTHR44307:SF2">
    <property type="entry name" value="PHOSPHOETHANOLAMINE METHYLTRANSFERASE ISOFORM X1"/>
    <property type="match status" value="1"/>
</dbReference>
<sequence>MPTINTNDEILDLNSNQADRQKMKDYWVKHSQFASIQEMLLDSNAEEISDNELPEILSFLPSFKSKRVLELGAGIGRFTRVLAQQAEHVVAVDFIEKFIDKNRELNDDMNNIEFMVGDATKVSFPHQSFNMIFSNWLLMYLNDTEILELIKNSLHFLKEGGYFFLRESCFHASGNIKNAQENPTVYRSPTAYVDFFQSKVIEQNDADYGFELVFARPNRTYIEMKNNSNQVCFLFQKVKLQTHHGFKTVKEFFDHKQYSLKSILRYEKIFGYGYVSTGGEETTDFFLQTLELKPGMRVLDVGCGIGGGDFLMSEKYGVEVFGLDLSSNMIGVCWDRAQNYKNSKVRFEIGDVTKHEYPTGYFDYIYSRDSLLHIPNKRQLFNKFKLWLKPGGKVFFSDYICGPKPWSNEFHVYVEQRGYDLLTLDEYESILKDTDFINIKKEDKTALFIDYLHKELKNFIEQKDEFVKEFSIQDYNYLVDGWEEKLVSCELGHQKYGIFYAEKKNL</sequence>
<name>A0A813Q999_9BILA</name>
<feature type="domain" description="Methyltransferase" evidence="10">
    <location>
        <begin position="293"/>
        <end position="400"/>
    </location>
</feature>
<evidence type="ECO:0000313" key="12">
    <source>
        <dbReference type="Proteomes" id="UP000663879"/>
    </source>
</evidence>
<comment type="pathway">
    <text evidence="1">Phospholipid metabolism; phosphatidylcholine biosynthesis.</text>
</comment>
<accession>A0A813Q999</accession>
<dbReference type="Proteomes" id="UP000663879">
    <property type="component" value="Unassembled WGS sequence"/>
</dbReference>
<dbReference type="EMBL" id="CAJNOC010000457">
    <property type="protein sequence ID" value="CAF0763792.1"/>
    <property type="molecule type" value="Genomic_DNA"/>
</dbReference>
<dbReference type="Pfam" id="PF13649">
    <property type="entry name" value="Methyltransf_25"/>
    <property type="match status" value="1"/>
</dbReference>
<dbReference type="SUPFAM" id="SSF53335">
    <property type="entry name" value="S-adenosyl-L-methionine-dependent methyltransferases"/>
    <property type="match status" value="2"/>
</dbReference>
<evidence type="ECO:0000256" key="8">
    <source>
        <dbReference type="ARBA" id="ARBA00047841"/>
    </source>
</evidence>
<evidence type="ECO:0000256" key="7">
    <source>
        <dbReference type="ARBA" id="ARBA00047622"/>
    </source>
</evidence>
<dbReference type="CDD" id="cd02440">
    <property type="entry name" value="AdoMet_MTases"/>
    <property type="match status" value="2"/>
</dbReference>
<proteinExistence type="predicted"/>
<comment type="caution">
    <text evidence="11">The sequence shown here is derived from an EMBL/GenBank/DDBJ whole genome shotgun (WGS) entry which is preliminary data.</text>
</comment>
<dbReference type="AlphaFoldDB" id="A0A813Q999"/>
<dbReference type="Pfam" id="PF13847">
    <property type="entry name" value="Methyltransf_31"/>
    <property type="match status" value="1"/>
</dbReference>
<evidence type="ECO:0000256" key="4">
    <source>
        <dbReference type="ARBA" id="ARBA00022679"/>
    </source>
</evidence>